<dbReference type="Pfam" id="PF10253">
    <property type="entry name" value="PRCC"/>
    <property type="match status" value="1"/>
</dbReference>
<sequence length="385" mass="40389">MNLVAYSDSEGSDNEAPPAPKPAAKPAATTSKPAFQKVVDRANPHKIKVNLPSTSTKSAKKDDTEAEGPPAKKARTGGGAFSGFNAMLPAPKKTAPAMGGTLSGAKRGPGRGLGSGVSLRTGAAPAFSREPVDVPDYSEEQAEKTNLSAPAAAASTFSPDPKTEPEIKAVVKPMMFKPLSVVNKKKNKAAIPFKSSSTSAEKATAPALPVEQKPVAKPKVSLFSIPQEEAPLPSTSISSAPYEPILYGVSDESTTDEPSATTSKTPPTSAPPPGPQTLHDIATDLNLSEADRRQLFGRPRGSKNAPDLSSLTYINFNIDAEYAHNEALRAAGETVQHNPIRSIAGTGKNSLRQLLNVATTQKDALEEHFAKGKRNKKESGTKYGF</sequence>
<feature type="compositionally biased region" description="Low complexity" evidence="1">
    <location>
        <begin position="258"/>
        <end position="267"/>
    </location>
</feature>
<dbReference type="Proteomes" id="UP000250266">
    <property type="component" value="Unassembled WGS sequence"/>
</dbReference>
<feature type="region of interest" description="Disordered" evidence="1">
    <location>
        <begin position="249"/>
        <end position="278"/>
    </location>
</feature>
<accession>A0A8E2EBM0</accession>
<evidence type="ECO:0000256" key="1">
    <source>
        <dbReference type="SAM" id="MobiDB-lite"/>
    </source>
</evidence>
<name>A0A8E2EBM0_9PEZI</name>
<keyword evidence="3" id="KW-1185">Reference proteome</keyword>
<protein>
    <recommendedName>
        <fullName evidence="4">Mitotic checkpoint regulator, MAD2B-interacting-domain-containing protein</fullName>
    </recommendedName>
</protein>
<dbReference type="EMBL" id="KV744945">
    <property type="protein sequence ID" value="OCK80786.1"/>
    <property type="molecule type" value="Genomic_DNA"/>
</dbReference>
<dbReference type="PANTHER" id="PTHR13621:SF2">
    <property type="entry name" value="PROLINE-RICH PROTEIN PRCC"/>
    <property type="match status" value="1"/>
</dbReference>
<dbReference type="InterPro" id="IPR018800">
    <property type="entry name" value="PRCC"/>
</dbReference>
<dbReference type="AlphaFoldDB" id="A0A8E2EBM0"/>
<organism evidence="2 3">
    <name type="scientific">Lepidopterella palustris CBS 459.81</name>
    <dbReference type="NCBI Taxonomy" id="1314670"/>
    <lineage>
        <taxon>Eukaryota</taxon>
        <taxon>Fungi</taxon>
        <taxon>Dikarya</taxon>
        <taxon>Ascomycota</taxon>
        <taxon>Pezizomycotina</taxon>
        <taxon>Dothideomycetes</taxon>
        <taxon>Pleosporomycetidae</taxon>
        <taxon>Mytilinidiales</taxon>
        <taxon>Argynnaceae</taxon>
        <taxon>Lepidopterella</taxon>
    </lineage>
</organism>
<feature type="compositionally biased region" description="Low complexity" evidence="1">
    <location>
        <begin position="24"/>
        <end position="34"/>
    </location>
</feature>
<dbReference type="PANTHER" id="PTHR13621">
    <property type="entry name" value="PROLINE-RICH PROTEIN PRCC"/>
    <property type="match status" value="1"/>
</dbReference>
<evidence type="ECO:0000313" key="2">
    <source>
        <dbReference type="EMBL" id="OCK80786.1"/>
    </source>
</evidence>
<dbReference type="GO" id="GO:0005634">
    <property type="term" value="C:nucleus"/>
    <property type="evidence" value="ECO:0007669"/>
    <property type="project" value="TreeGrafter"/>
</dbReference>
<reference evidence="2 3" key="1">
    <citation type="journal article" date="2016" name="Nat. Commun.">
        <title>Ectomycorrhizal ecology is imprinted in the genome of the dominant symbiotic fungus Cenococcum geophilum.</title>
        <authorList>
            <consortium name="DOE Joint Genome Institute"/>
            <person name="Peter M."/>
            <person name="Kohler A."/>
            <person name="Ohm R.A."/>
            <person name="Kuo A."/>
            <person name="Krutzmann J."/>
            <person name="Morin E."/>
            <person name="Arend M."/>
            <person name="Barry K.W."/>
            <person name="Binder M."/>
            <person name="Choi C."/>
            <person name="Clum A."/>
            <person name="Copeland A."/>
            <person name="Grisel N."/>
            <person name="Haridas S."/>
            <person name="Kipfer T."/>
            <person name="LaButti K."/>
            <person name="Lindquist E."/>
            <person name="Lipzen A."/>
            <person name="Maire R."/>
            <person name="Meier B."/>
            <person name="Mihaltcheva S."/>
            <person name="Molinier V."/>
            <person name="Murat C."/>
            <person name="Poggeler S."/>
            <person name="Quandt C.A."/>
            <person name="Sperisen C."/>
            <person name="Tritt A."/>
            <person name="Tisserant E."/>
            <person name="Crous P.W."/>
            <person name="Henrissat B."/>
            <person name="Nehls U."/>
            <person name="Egli S."/>
            <person name="Spatafora J.W."/>
            <person name="Grigoriev I.V."/>
            <person name="Martin F.M."/>
        </authorList>
    </citation>
    <scope>NUCLEOTIDE SEQUENCE [LARGE SCALE GENOMIC DNA]</scope>
    <source>
        <strain evidence="2 3">CBS 459.81</strain>
    </source>
</reference>
<gene>
    <name evidence="2" type="ORF">K432DRAFT_381878</name>
</gene>
<evidence type="ECO:0008006" key="4">
    <source>
        <dbReference type="Google" id="ProtNLM"/>
    </source>
</evidence>
<evidence type="ECO:0000313" key="3">
    <source>
        <dbReference type="Proteomes" id="UP000250266"/>
    </source>
</evidence>
<proteinExistence type="predicted"/>
<feature type="region of interest" description="Disordered" evidence="1">
    <location>
        <begin position="1"/>
        <end position="164"/>
    </location>
</feature>
<dbReference type="OrthoDB" id="2555634at2759"/>
<feature type="compositionally biased region" description="Low complexity" evidence="1">
    <location>
        <begin position="148"/>
        <end position="160"/>
    </location>
</feature>